<dbReference type="GO" id="GO:0004129">
    <property type="term" value="F:cytochrome-c oxidase activity"/>
    <property type="evidence" value="ECO:0007669"/>
    <property type="project" value="UniProtKB-EC"/>
</dbReference>
<evidence type="ECO:0000256" key="8">
    <source>
        <dbReference type="SAM" id="Phobius"/>
    </source>
</evidence>
<evidence type="ECO:0000256" key="4">
    <source>
        <dbReference type="ARBA" id="ARBA00022692"/>
    </source>
</evidence>
<keyword evidence="8" id="KW-1133">Transmembrane helix</keyword>
<feature type="domain" description="Cytochrome oxidase subunit II transmembrane region profile" evidence="10">
    <location>
        <begin position="34"/>
        <end position="90"/>
    </location>
</feature>
<protein>
    <recommendedName>
        <fullName evidence="3">Cytochrome c oxidase subunit 2</fullName>
    </recommendedName>
    <alternativeName>
        <fullName evidence="6">Cytochrome c oxidase polypeptide II</fullName>
    </alternativeName>
</protein>
<feature type="transmembrane region" description="Helical" evidence="8">
    <location>
        <begin position="60"/>
        <end position="80"/>
    </location>
</feature>
<evidence type="ECO:0000256" key="7">
    <source>
        <dbReference type="ARBA" id="ARBA00049512"/>
    </source>
</evidence>
<reference evidence="11" key="1">
    <citation type="submission" date="2002-08" db="EMBL/GenBank/DDBJ databases">
        <title>Phylogenetics of pond and lake lifestyles in Chaoborus midge larvae.</title>
        <authorList>
            <person name="Berendonk T.U."/>
        </authorList>
    </citation>
    <scope>NUCLEOTIDE SEQUENCE</scope>
</reference>
<dbReference type="EMBL" id="AJ427614">
    <property type="protein sequence ID" value="CAD44497.1"/>
    <property type="molecule type" value="Genomic_DNA"/>
</dbReference>
<dbReference type="InterPro" id="IPR011759">
    <property type="entry name" value="Cyt_c_oxidase_su2_TM_dom"/>
</dbReference>
<dbReference type="SUPFAM" id="SSF81464">
    <property type="entry name" value="Cytochrome c oxidase subunit II-like, transmembrane region"/>
    <property type="match status" value="1"/>
</dbReference>
<evidence type="ECO:0000256" key="2">
    <source>
        <dbReference type="ARBA" id="ARBA00007866"/>
    </source>
</evidence>
<keyword evidence="11" id="KW-0496">Mitochondrion</keyword>
<dbReference type="PROSITE" id="PS50999">
    <property type="entry name" value="COX2_TM"/>
    <property type="match status" value="1"/>
</dbReference>
<name>Q8LX83_9DIPT</name>
<evidence type="ECO:0000256" key="5">
    <source>
        <dbReference type="ARBA" id="ARBA00023136"/>
    </source>
</evidence>
<comment type="similarity">
    <text evidence="2">Belongs to the cytochrome c oxidase subunit 2 family.</text>
</comment>
<gene>
    <name evidence="11" type="primary">COII</name>
</gene>
<organism evidence="11">
    <name type="scientific">Chaoborus albatus</name>
    <dbReference type="NCBI Taxonomy" id="204561"/>
    <lineage>
        <taxon>Eukaryota</taxon>
        <taxon>Metazoa</taxon>
        <taxon>Ecdysozoa</taxon>
        <taxon>Arthropoda</taxon>
        <taxon>Hexapoda</taxon>
        <taxon>Insecta</taxon>
        <taxon>Pterygota</taxon>
        <taxon>Neoptera</taxon>
        <taxon>Endopterygota</taxon>
        <taxon>Diptera</taxon>
        <taxon>Nematocera</taxon>
        <taxon>Culicoidea</taxon>
        <taxon>Chaoboridae</taxon>
        <taxon>Chaoborus</taxon>
    </lineage>
</organism>
<comment type="subcellular location">
    <subcellularLocation>
        <location evidence="1">Membrane</location>
        <topology evidence="1">Multi-pass membrane protein</topology>
    </subcellularLocation>
</comment>
<dbReference type="AlphaFoldDB" id="Q8LX83"/>
<feature type="signal peptide" evidence="9">
    <location>
        <begin position="1"/>
        <end position="18"/>
    </location>
</feature>
<sequence>MLWTSYFNLLILMWQINALNLSFKNKEIIFFLKMATWSNMGLQDSASPLMEQLNFFHDHTLLILMMITMLVGYIMFMLFFNKYTNRYLLH</sequence>
<evidence type="ECO:0000313" key="11">
    <source>
        <dbReference type="EMBL" id="CAD44497.1"/>
    </source>
</evidence>
<evidence type="ECO:0000259" key="10">
    <source>
        <dbReference type="PROSITE" id="PS50999"/>
    </source>
</evidence>
<dbReference type="InterPro" id="IPR036257">
    <property type="entry name" value="Cyt_c_oxidase_su2_TM_sf"/>
</dbReference>
<geneLocation type="mitochondrion" evidence="11"/>
<dbReference type="Pfam" id="PF02790">
    <property type="entry name" value="COX2_TM"/>
    <property type="match status" value="1"/>
</dbReference>
<dbReference type="Gene3D" id="1.10.287.90">
    <property type="match status" value="1"/>
</dbReference>
<comment type="catalytic activity">
    <reaction evidence="7">
        <text>4 Fe(II)-[cytochrome c] + O2 + 8 H(+)(in) = 4 Fe(III)-[cytochrome c] + 2 H2O + 4 H(+)(out)</text>
        <dbReference type="Rhea" id="RHEA:11436"/>
        <dbReference type="Rhea" id="RHEA-COMP:10350"/>
        <dbReference type="Rhea" id="RHEA-COMP:14399"/>
        <dbReference type="ChEBI" id="CHEBI:15377"/>
        <dbReference type="ChEBI" id="CHEBI:15378"/>
        <dbReference type="ChEBI" id="CHEBI:15379"/>
        <dbReference type="ChEBI" id="CHEBI:29033"/>
        <dbReference type="ChEBI" id="CHEBI:29034"/>
        <dbReference type="EC" id="7.1.1.9"/>
    </reaction>
    <physiologicalReaction direction="left-to-right" evidence="7">
        <dbReference type="Rhea" id="RHEA:11437"/>
    </physiologicalReaction>
</comment>
<evidence type="ECO:0000256" key="9">
    <source>
        <dbReference type="SAM" id="SignalP"/>
    </source>
</evidence>
<dbReference type="GO" id="GO:0022900">
    <property type="term" value="P:electron transport chain"/>
    <property type="evidence" value="ECO:0007669"/>
    <property type="project" value="InterPro"/>
</dbReference>
<keyword evidence="9" id="KW-0732">Signal</keyword>
<evidence type="ECO:0000256" key="1">
    <source>
        <dbReference type="ARBA" id="ARBA00004141"/>
    </source>
</evidence>
<feature type="chain" id="PRO_5004310133" description="Cytochrome c oxidase subunit 2" evidence="9">
    <location>
        <begin position="19"/>
        <end position="90"/>
    </location>
</feature>
<evidence type="ECO:0000256" key="6">
    <source>
        <dbReference type="ARBA" id="ARBA00031389"/>
    </source>
</evidence>
<dbReference type="GO" id="GO:0016020">
    <property type="term" value="C:membrane"/>
    <property type="evidence" value="ECO:0007669"/>
    <property type="project" value="UniProtKB-SubCell"/>
</dbReference>
<keyword evidence="5 8" id="KW-0472">Membrane</keyword>
<accession>Q8LX83</accession>
<keyword evidence="4 8" id="KW-0812">Transmembrane</keyword>
<feature type="non-terminal residue" evidence="11">
    <location>
        <position position="90"/>
    </location>
</feature>
<proteinExistence type="inferred from homology"/>
<evidence type="ECO:0000256" key="3">
    <source>
        <dbReference type="ARBA" id="ARBA00015946"/>
    </source>
</evidence>